<dbReference type="EMBL" id="RQTK01000504">
    <property type="protein sequence ID" value="RUS78525.1"/>
    <property type="molecule type" value="Genomic_DNA"/>
</dbReference>
<keyword evidence="2 3" id="KW-0040">ANK repeat</keyword>
<feature type="region of interest" description="Disordered" evidence="4">
    <location>
        <begin position="115"/>
        <end position="140"/>
    </location>
</feature>
<feature type="non-terminal residue" evidence="5">
    <location>
        <position position="360"/>
    </location>
</feature>
<feature type="repeat" description="ANK" evidence="3">
    <location>
        <begin position="41"/>
        <end position="63"/>
    </location>
</feature>
<evidence type="ECO:0000256" key="2">
    <source>
        <dbReference type="ARBA" id="ARBA00023043"/>
    </source>
</evidence>
<organism evidence="5 6">
    <name type="scientific">Elysia chlorotica</name>
    <name type="common">Eastern emerald elysia</name>
    <name type="synonym">Sea slug</name>
    <dbReference type="NCBI Taxonomy" id="188477"/>
    <lineage>
        <taxon>Eukaryota</taxon>
        <taxon>Metazoa</taxon>
        <taxon>Spiralia</taxon>
        <taxon>Lophotrochozoa</taxon>
        <taxon>Mollusca</taxon>
        <taxon>Gastropoda</taxon>
        <taxon>Heterobranchia</taxon>
        <taxon>Euthyneura</taxon>
        <taxon>Panpulmonata</taxon>
        <taxon>Sacoglossa</taxon>
        <taxon>Placobranchoidea</taxon>
        <taxon>Plakobranchidae</taxon>
        <taxon>Elysia</taxon>
    </lineage>
</organism>
<dbReference type="InterPro" id="IPR036770">
    <property type="entry name" value="Ankyrin_rpt-contain_sf"/>
</dbReference>
<dbReference type="STRING" id="188477.A0A3S0ZGQ3"/>
<dbReference type="PROSITE" id="PS50088">
    <property type="entry name" value="ANK_REPEAT"/>
    <property type="match status" value="4"/>
</dbReference>
<evidence type="ECO:0000313" key="6">
    <source>
        <dbReference type="Proteomes" id="UP000271974"/>
    </source>
</evidence>
<dbReference type="InterPro" id="IPR050889">
    <property type="entry name" value="Dendritic_Spine_Reg/Scaffold"/>
</dbReference>
<dbReference type="Pfam" id="PF12796">
    <property type="entry name" value="Ank_2"/>
    <property type="match status" value="1"/>
</dbReference>
<evidence type="ECO:0000256" key="3">
    <source>
        <dbReference type="PROSITE-ProRule" id="PRU00023"/>
    </source>
</evidence>
<dbReference type="Gene3D" id="1.25.40.20">
    <property type="entry name" value="Ankyrin repeat-containing domain"/>
    <property type="match status" value="2"/>
</dbReference>
<gene>
    <name evidence="5" type="ORF">EGW08_013703</name>
</gene>
<feature type="non-terminal residue" evidence="5">
    <location>
        <position position="1"/>
    </location>
</feature>
<evidence type="ECO:0000256" key="1">
    <source>
        <dbReference type="ARBA" id="ARBA00022737"/>
    </source>
</evidence>
<dbReference type="Pfam" id="PF00023">
    <property type="entry name" value="Ank"/>
    <property type="match status" value="2"/>
</dbReference>
<dbReference type="PANTHER" id="PTHR24166">
    <property type="entry name" value="ROLLING PEBBLES, ISOFORM B"/>
    <property type="match status" value="1"/>
</dbReference>
<reference evidence="5 6" key="1">
    <citation type="submission" date="2019-01" db="EMBL/GenBank/DDBJ databases">
        <title>A draft genome assembly of the solar-powered sea slug Elysia chlorotica.</title>
        <authorList>
            <person name="Cai H."/>
            <person name="Li Q."/>
            <person name="Fang X."/>
            <person name="Li J."/>
            <person name="Curtis N.E."/>
            <person name="Altenburger A."/>
            <person name="Shibata T."/>
            <person name="Feng M."/>
            <person name="Maeda T."/>
            <person name="Schwartz J.A."/>
            <person name="Shigenobu S."/>
            <person name="Lundholm N."/>
            <person name="Nishiyama T."/>
            <person name="Yang H."/>
            <person name="Hasebe M."/>
            <person name="Li S."/>
            <person name="Pierce S.K."/>
            <person name="Wang J."/>
        </authorList>
    </citation>
    <scope>NUCLEOTIDE SEQUENCE [LARGE SCALE GENOMIC DNA]</scope>
    <source>
        <strain evidence="5">EC2010</strain>
        <tissue evidence="5">Whole organism of an adult</tissue>
    </source>
</reference>
<feature type="repeat" description="ANK" evidence="3">
    <location>
        <begin position="7"/>
        <end position="39"/>
    </location>
</feature>
<dbReference type="Proteomes" id="UP000271974">
    <property type="component" value="Unassembled WGS sequence"/>
</dbReference>
<dbReference type="PROSITE" id="PS50297">
    <property type="entry name" value="ANK_REP_REGION"/>
    <property type="match status" value="4"/>
</dbReference>
<dbReference type="InterPro" id="IPR002110">
    <property type="entry name" value="Ankyrin_rpt"/>
</dbReference>
<feature type="repeat" description="ANK" evidence="3">
    <location>
        <begin position="243"/>
        <end position="275"/>
    </location>
</feature>
<comment type="caution">
    <text evidence="5">The sequence shown here is derived from an EMBL/GenBank/DDBJ whole genome shotgun (WGS) entry which is preliminary data.</text>
</comment>
<keyword evidence="1" id="KW-0677">Repeat</keyword>
<evidence type="ECO:0000313" key="5">
    <source>
        <dbReference type="EMBL" id="RUS78525.1"/>
    </source>
</evidence>
<accession>A0A3S0ZGQ3</accession>
<feature type="repeat" description="ANK" evidence="3">
    <location>
        <begin position="151"/>
        <end position="183"/>
    </location>
</feature>
<dbReference type="OrthoDB" id="539213at2759"/>
<evidence type="ECO:0000256" key="4">
    <source>
        <dbReference type="SAM" id="MobiDB-lite"/>
    </source>
</evidence>
<proteinExistence type="predicted"/>
<protein>
    <submittedName>
        <fullName evidence="5">Uncharacterized protein</fullName>
    </submittedName>
</protein>
<dbReference type="SUPFAM" id="SSF48403">
    <property type="entry name" value="Ankyrin repeat"/>
    <property type="match status" value="1"/>
</dbReference>
<dbReference type="AlphaFoldDB" id="A0A3S0ZGQ3"/>
<dbReference type="PANTHER" id="PTHR24166:SF48">
    <property type="entry name" value="PROTEIN VAPYRIN"/>
    <property type="match status" value="1"/>
</dbReference>
<dbReference type="SMART" id="SM00248">
    <property type="entry name" value="ANK"/>
    <property type="match status" value="4"/>
</dbReference>
<keyword evidence="6" id="KW-1185">Reference proteome</keyword>
<name>A0A3S0ZGQ3_ELYCH</name>
<sequence length="360" mass="39367">INPKSGTGNWPLYLAVENGHLEVVKLLFERGGDIRKRHPTTGATVLHVAASMGHQAVVNFLLQYCRSATVPATQLATPTQSAAFLESQSFHPPKQPVMARATSLSSLMWGRGSTTSGAGARSVRGYPSIPPSAGSGHSRQQMLDINAVDKDGKTAMQLAAEKGLSGIVEVLLRHGATTSLLDELGQLVTCPQFEGLRIMVERHRHSHTRDVARLVLEGKGRKGLEELRNIWLPKFDHHLRTREGDTPLMLAAYKGRLPVLEFLLRSAVYSEASQHDSDNDSDSDADSGVLDPSLNYKSKEDFALSLDAGHALASLSNELTSEIRPLIQDWRTLNSSELVDKRVSRMVSDATKPKELSIFH</sequence>
<dbReference type="PRINTS" id="PR01415">
    <property type="entry name" value="ANKYRIN"/>
</dbReference>